<dbReference type="EMBL" id="JANPWB010000013">
    <property type="protein sequence ID" value="KAJ1111627.1"/>
    <property type="molecule type" value="Genomic_DNA"/>
</dbReference>
<evidence type="ECO:0000313" key="2">
    <source>
        <dbReference type="EMBL" id="KAJ1111627.1"/>
    </source>
</evidence>
<evidence type="ECO:0000313" key="3">
    <source>
        <dbReference type="Proteomes" id="UP001066276"/>
    </source>
</evidence>
<protein>
    <submittedName>
        <fullName evidence="2">Uncharacterized protein</fullName>
    </submittedName>
</protein>
<sequence>MSHRTVHSHGSGGSLERGAGLRPRNTRDPRSPGPGSAHTTLLPGGSDCAKHVRSPRGWGRSRRGAQVSGGGKGDFGLQRREDESQKLGRPTGGGHWAHTCNVCSPESVGRTHMQTLTCLAEQRLLPVLELLVGGGITVQGPSSAYMERGPPDPRRLHWKLRSPRLQELYISSSALGVPRPQPPVGSSSAGTSLGIWNKIKPSITGAMSPRGRQIVLSAASASLEAL</sequence>
<organism evidence="2 3">
    <name type="scientific">Pleurodeles waltl</name>
    <name type="common">Iberian ribbed newt</name>
    <dbReference type="NCBI Taxonomy" id="8319"/>
    <lineage>
        <taxon>Eukaryota</taxon>
        <taxon>Metazoa</taxon>
        <taxon>Chordata</taxon>
        <taxon>Craniata</taxon>
        <taxon>Vertebrata</taxon>
        <taxon>Euteleostomi</taxon>
        <taxon>Amphibia</taxon>
        <taxon>Batrachia</taxon>
        <taxon>Caudata</taxon>
        <taxon>Salamandroidea</taxon>
        <taxon>Salamandridae</taxon>
        <taxon>Pleurodelinae</taxon>
        <taxon>Pleurodeles</taxon>
    </lineage>
</organism>
<accession>A0AAV7N6H0</accession>
<feature type="compositionally biased region" description="Basic residues" evidence="1">
    <location>
        <begin position="51"/>
        <end position="63"/>
    </location>
</feature>
<gene>
    <name evidence="2" type="ORF">NDU88_008944</name>
</gene>
<proteinExistence type="predicted"/>
<evidence type="ECO:0000256" key="1">
    <source>
        <dbReference type="SAM" id="MobiDB-lite"/>
    </source>
</evidence>
<reference evidence="2" key="1">
    <citation type="journal article" date="2022" name="bioRxiv">
        <title>Sequencing and chromosome-scale assembly of the giantPleurodeles waltlgenome.</title>
        <authorList>
            <person name="Brown T."/>
            <person name="Elewa A."/>
            <person name="Iarovenko S."/>
            <person name="Subramanian E."/>
            <person name="Araus A.J."/>
            <person name="Petzold A."/>
            <person name="Susuki M."/>
            <person name="Suzuki K.-i.T."/>
            <person name="Hayashi T."/>
            <person name="Toyoda A."/>
            <person name="Oliveira C."/>
            <person name="Osipova E."/>
            <person name="Leigh N.D."/>
            <person name="Simon A."/>
            <person name="Yun M.H."/>
        </authorList>
    </citation>
    <scope>NUCLEOTIDE SEQUENCE</scope>
    <source>
        <strain evidence="2">20211129_DDA</strain>
        <tissue evidence="2">Liver</tissue>
    </source>
</reference>
<name>A0AAV7N6H0_PLEWA</name>
<feature type="region of interest" description="Disordered" evidence="1">
    <location>
        <begin position="1"/>
        <end position="79"/>
    </location>
</feature>
<dbReference type="AlphaFoldDB" id="A0AAV7N6H0"/>
<keyword evidence="3" id="KW-1185">Reference proteome</keyword>
<dbReference type="Proteomes" id="UP001066276">
    <property type="component" value="Chromosome 9"/>
</dbReference>
<comment type="caution">
    <text evidence="2">The sequence shown here is derived from an EMBL/GenBank/DDBJ whole genome shotgun (WGS) entry which is preliminary data.</text>
</comment>